<feature type="compositionally biased region" description="Polar residues" evidence="1">
    <location>
        <begin position="605"/>
        <end position="629"/>
    </location>
</feature>
<dbReference type="OrthoDB" id="3002438at2759"/>
<feature type="compositionally biased region" description="Low complexity" evidence="1">
    <location>
        <begin position="697"/>
        <end position="707"/>
    </location>
</feature>
<feature type="compositionally biased region" description="Polar residues" evidence="1">
    <location>
        <begin position="1096"/>
        <end position="1127"/>
    </location>
</feature>
<feature type="compositionally biased region" description="Polar residues" evidence="1">
    <location>
        <begin position="457"/>
        <end position="466"/>
    </location>
</feature>
<feature type="compositionally biased region" description="Polar residues" evidence="1">
    <location>
        <begin position="814"/>
        <end position="823"/>
    </location>
</feature>
<feature type="compositionally biased region" description="Polar residues" evidence="1">
    <location>
        <begin position="180"/>
        <end position="191"/>
    </location>
</feature>
<feature type="compositionally biased region" description="Polar residues" evidence="1">
    <location>
        <begin position="1017"/>
        <end position="1031"/>
    </location>
</feature>
<feature type="region of interest" description="Disordered" evidence="1">
    <location>
        <begin position="298"/>
        <end position="507"/>
    </location>
</feature>
<organism evidence="2 3">
    <name type="scientific">Candolleomyces aberdarensis</name>
    <dbReference type="NCBI Taxonomy" id="2316362"/>
    <lineage>
        <taxon>Eukaryota</taxon>
        <taxon>Fungi</taxon>
        <taxon>Dikarya</taxon>
        <taxon>Basidiomycota</taxon>
        <taxon>Agaricomycotina</taxon>
        <taxon>Agaricomycetes</taxon>
        <taxon>Agaricomycetidae</taxon>
        <taxon>Agaricales</taxon>
        <taxon>Agaricineae</taxon>
        <taxon>Psathyrellaceae</taxon>
        <taxon>Candolleomyces</taxon>
    </lineage>
</organism>
<evidence type="ECO:0000313" key="3">
    <source>
        <dbReference type="Proteomes" id="UP000290288"/>
    </source>
</evidence>
<feature type="compositionally biased region" description="Low complexity" evidence="1">
    <location>
        <begin position="1241"/>
        <end position="1257"/>
    </location>
</feature>
<feature type="region of interest" description="Disordered" evidence="1">
    <location>
        <begin position="1096"/>
        <end position="1285"/>
    </location>
</feature>
<feature type="compositionally biased region" description="Low complexity" evidence="1">
    <location>
        <begin position="824"/>
        <end position="841"/>
    </location>
</feature>
<reference evidence="2 3" key="1">
    <citation type="submission" date="2019-01" db="EMBL/GenBank/DDBJ databases">
        <title>Draft genome sequence of Psathyrella aberdarensis IHI B618.</title>
        <authorList>
            <person name="Buettner E."/>
            <person name="Kellner H."/>
        </authorList>
    </citation>
    <scope>NUCLEOTIDE SEQUENCE [LARGE SCALE GENOMIC DNA]</scope>
    <source>
        <strain evidence="2 3">IHI B618</strain>
    </source>
</reference>
<evidence type="ECO:0000313" key="2">
    <source>
        <dbReference type="EMBL" id="RXW20478.1"/>
    </source>
</evidence>
<feature type="region of interest" description="Disordered" evidence="1">
    <location>
        <begin position="205"/>
        <end position="274"/>
    </location>
</feature>
<feature type="compositionally biased region" description="Low complexity" evidence="1">
    <location>
        <begin position="545"/>
        <end position="562"/>
    </location>
</feature>
<feature type="compositionally biased region" description="Low complexity" evidence="1">
    <location>
        <begin position="1"/>
        <end position="15"/>
    </location>
</feature>
<feature type="compositionally biased region" description="Polar residues" evidence="1">
    <location>
        <begin position="20"/>
        <end position="40"/>
    </location>
</feature>
<accession>A0A4V1Q412</accession>
<feature type="region of interest" description="Disordered" evidence="1">
    <location>
        <begin position="697"/>
        <end position="843"/>
    </location>
</feature>
<feature type="compositionally biased region" description="Basic and acidic residues" evidence="1">
    <location>
        <begin position="245"/>
        <end position="256"/>
    </location>
</feature>
<gene>
    <name evidence="2" type="ORF">EST38_g5374</name>
</gene>
<evidence type="ECO:0000256" key="1">
    <source>
        <dbReference type="SAM" id="MobiDB-lite"/>
    </source>
</evidence>
<feature type="region of interest" description="Disordered" evidence="1">
    <location>
        <begin position="1"/>
        <end position="191"/>
    </location>
</feature>
<name>A0A4V1Q412_9AGAR</name>
<feature type="compositionally biased region" description="Polar residues" evidence="1">
    <location>
        <begin position="54"/>
        <end position="75"/>
    </location>
</feature>
<feature type="compositionally biased region" description="Polar residues" evidence="1">
    <location>
        <begin position="1178"/>
        <end position="1196"/>
    </location>
</feature>
<dbReference type="STRING" id="2316362.A0A4V1Q412"/>
<feature type="compositionally biased region" description="Acidic residues" evidence="1">
    <location>
        <begin position="216"/>
        <end position="227"/>
    </location>
</feature>
<keyword evidence="3" id="KW-1185">Reference proteome</keyword>
<protein>
    <submittedName>
        <fullName evidence="2">Uncharacterized protein</fullName>
    </submittedName>
</protein>
<feature type="compositionally biased region" description="Low complexity" evidence="1">
    <location>
        <begin position="998"/>
        <end position="1016"/>
    </location>
</feature>
<feature type="region of interest" description="Disordered" evidence="1">
    <location>
        <begin position="543"/>
        <end position="672"/>
    </location>
</feature>
<feature type="compositionally biased region" description="Polar residues" evidence="1">
    <location>
        <begin position="84"/>
        <end position="99"/>
    </location>
</feature>
<feature type="compositionally biased region" description="Basic and acidic residues" evidence="1">
    <location>
        <begin position="350"/>
        <end position="359"/>
    </location>
</feature>
<feature type="compositionally biased region" description="Low complexity" evidence="1">
    <location>
        <begin position="968"/>
        <end position="979"/>
    </location>
</feature>
<dbReference type="Proteomes" id="UP000290288">
    <property type="component" value="Unassembled WGS sequence"/>
</dbReference>
<proteinExistence type="predicted"/>
<feature type="compositionally biased region" description="Polar residues" evidence="1">
    <location>
        <begin position="940"/>
        <end position="956"/>
    </location>
</feature>
<feature type="compositionally biased region" description="Low complexity" evidence="1">
    <location>
        <begin position="485"/>
        <end position="506"/>
    </location>
</feature>
<dbReference type="EMBL" id="SDEE01000147">
    <property type="protein sequence ID" value="RXW20478.1"/>
    <property type="molecule type" value="Genomic_DNA"/>
</dbReference>
<feature type="compositionally biased region" description="Polar residues" evidence="1">
    <location>
        <begin position="112"/>
        <end position="124"/>
    </location>
</feature>
<sequence length="1341" mass="141368">MPATPAPTSSQAAAQLHPVASTSFTPSLSPHTRLPSTDNGSESHRRPRPVPSRLNLSGISNHTPHSSPSNDTAQPLTAIAVCLTPTSPRLPSNSSNSMTPGPAAYQMPPPQTSGTAISLSVHQETSTSTSTSGASNNTIGAPPDRPAYRSNALAVMVEENSNSNEGSATAAAGEPKDRQSVGTSTLLDSPSTKAMMDRLLAAPDYFSANDPSGLEALDDDDDDDDDVSSGSLKFARGDVEDEDELVSRRVREQRDRAKVKKLLGTDDSTEDFSRPHYVQGFWSDPDTGLNEIRMRRKVSAGSGIPRAQGRSPGVKVGSPRNPGVLSTSISSPTMPPDGYSGSREQGATDSVRKSEDGRTQSRQLYHGATPPVSPPWNYHPSPSNRTRVPALDSLQPDHSSGSIRRSKTISGAIDCAPPSPPVTGGYLQPPPRVSSRNALNPSKLSKRKSSRSPSPNVILTPQSNAPTPIGSPKNQRDFSPRIKSSKSSKSLSSFKPQLPAPTATPAGAIAEQYKRQILETQDAAQSSVKERRRLSALKWMIEQTKSVTGGSKSSPGSSKSASPRLTDAKASSPAVASKLSKDDSSPRSTGPGRLDTGVPALPSPFSATTNESSVSLTLPESRPARTSSRPGAVGRGIRSDEPRSPVLGGYADSPGRSSSSFALPRSPATDEHFSEEFGGAAYCAIVGAHVGHWNASSASRAQRSSTSKPSGKEKGSFSLGLGRRLSKKRSAKRSNGPEVVEVVSPTKANQDGIPRNRPRGRSVLVVEREKDGGSSGSSGNVRARRGHSLEKPPPLRHRRSLRLSIDKFADEETSTPALTQRANSSPGHSHPSKKPSASGSHFWKLVKRIGSSGGLRDKYQANDGATHSYLPLSQAASLSAVSPEVDGNDILTQLPSPSRRPSLDGSSRVSKVAVPPTRKRSASVLKQASSSADGHISYTRPPQHSINTRSSTPASDHTSRVYHRTHSTRSSASSFADLGLPPPLPHPPSAFLGQRNFGSRSDGGHSSDSGHPSRPSLNKSSPLTASSNQRTPTDEDRMAFELVASFQTPPSLPTPPRRPKPVVLTSFPSTAGHGEYSEFEAESPVIPEFSVNNAINQFKPRNQSGDGVNVNPNPLSPNDAQNTTQSLEAFPVLPPMMITPSTSVPPPPRPARDARRPTPSSADGRGTGAGGTRKDSGLDSNSGQKQKSNQPSSQHAGYTGYGSKPPTSAFGPLPLFSKTHQQPGVSEHHQQQQAPPLPKRSNSSSPASPSTSIGSTAHTPSPVFRDLQSSSSARGAGGVGLGVALSEREKAERWNELLERSEKAGGTLHISLANNLDSHLCSASPLSTPTSAMSSGMMDFK</sequence>
<feature type="region of interest" description="Disordered" evidence="1">
    <location>
        <begin position="887"/>
        <end position="1066"/>
    </location>
</feature>
<comment type="caution">
    <text evidence="2">The sequence shown here is derived from an EMBL/GenBank/DDBJ whole genome shotgun (WGS) entry which is preliminary data.</text>
</comment>